<sequence>MQSRNQFQDVKNLTQEFITQQQFINRIKEECSQRAVVLSKELSELGGGNQSVDKHPQNFVMAAEFYKDHFAKLKFNYLEQETKERFLKSLMKEPAVEVEQSDNWDIDRQNREAKQKLKAGKLQTIELKREITTLGETLYDSFNDLEKKMEKAGSVCAEIDEMKLTVEEAKQIIDQQTKDFQDINNDMENRRDAISELSWKIEIMEREIEQLESQKYTAEAYAADAIRMANKRDPTVEDLTKWQVITDVVVYPLWQLYFGGMGDEVKLYHLNVLLDPATGIVEDAESLDLECDIRDILDISRRLQREHSLPYLLQSAYARIRS</sequence>
<gene>
    <name evidence="3" type="ORF">INT43_008703</name>
</gene>
<evidence type="ECO:0000313" key="3">
    <source>
        <dbReference type="EMBL" id="KAG2181121.1"/>
    </source>
</evidence>
<dbReference type="EMBL" id="JAEPQZ010000005">
    <property type="protein sequence ID" value="KAG2181121.1"/>
    <property type="molecule type" value="Genomic_DNA"/>
</dbReference>
<dbReference type="PANTHER" id="PTHR37329:SF1">
    <property type="entry name" value="KINETOCHORE PROTEIN SOS7"/>
    <property type="match status" value="1"/>
</dbReference>
<dbReference type="GO" id="GO:0034501">
    <property type="term" value="P:protein localization to kinetochore"/>
    <property type="evidence" value="ECO:0007669"/>
    <property type="project" value="InterPro"/>
</dbReference>
<comment type="caution">
    <text evidence="3">The sequence shown here is derived from an EMBL/GenBank/DDBJ whole genome shotgun (WGS) entry which is preliminary data.</text>
</comment>
<evidence type="ECO:0000313" key="4">
    <source>
        <dbReference type="Proteomes" id="UP000654370"/>
    </source>
</evidence>
<protein>
    <recommendedName>
        <fullName evidence="2">Kinetochore protein Sos7 coiled-coil domain-containing protein</fullName>
    </recommendedName>
</protein>
<reference evidence="3" key="1">
    <citation type="submission" date="2020-12" db="EMBL/GenBank/DDBJ databases">
        <title>Metabolic potential, ecology and presence of endohyphal bacteria is reflected in genomic diversity of Mucoromycotina.</title>
        <authorList>
            <person name="Muszewska A."/>
            <person name="Okrasinska A."/>
            <person name="Steczkiewicz K."/>
            <person name="Drgas O."/>
            <person name="Orlowska M."/>
            <person name="Perlinska-Lenart U."/>
            <person name="Aleksandrzak-Piekarczyk T."/>
            <person name="Szatraj K."/>
            <person name="Zielenkiewicz U."/>
            <person name="Pilsyk S."/>
            <person name="Malc E."/>
            <person name="Mieczkowski P."/>
            <person name="Kruszewska J.S."/>
            <person name="Biernat P."/>
            <person name="Pawlowska J."/>
        </authorList>
    </citation>
    <scope>NUCLEOTIDE SEQUENCE</scope>
    <source>
        <strain evidence="3">WA0000067209</strain>
    </source>
</reference>
<dbReference type="AlphaFoldDB" id="A0A8H7PW22"/>
<name>A0A8H7PW22_MORIS</name>
<dbReference type="Proteomes" id="UP000654370">
    <property type="component" value="Unassembled WGS sequence"/>
</dbReference>
<keyword evidence="4" id="KW-1185">Reference proteome</keyword>
<dbReference type="GO" id="GO:0000776">
    <property type="term" value="C:kinetochore"/>
    <property type="evidence" value="ECO:0007669"/>
    <property type="project" value="InterPro"/>
</dbReference>
<dbReference type="InterPro" id="IPR048781">
    <property type="entry name" value="Sos7_CC"/>
</dbReference>
<evidence type="ECO:0000256" key="1">
    <source>
        <dbReference type="SAM" id="Coils"/>
    </source>
</evidence>
<dbReference type="Pfam" id="PF20882">
    <property type="entry name" value="Sos7"/>
    <property type="match status" value="1"/>
</dbReference>
<feature type="coiled-coil region" evidence="1">
    <location>
        <begin position="159"/>
        <end position="221"/>
    </location>
</feature>
<proteinExistence type="predicted"/>
<dbReference type="InterPro" id="IPR037475">
    <property type="entry name" value="Sos7"/>
</dbReference>
<keyword evidence="1" id="KW-0175">Coiled coil</keyword>
<organism evidence="3 4">
    <name type="scientific">Mortierella isabellina</name>
    <name type="common">Filamentous fungus</name>
    <name type="synonym">Umbelopsis isabellina</name>
    <dbReference type="NCBI Taxonomy" id="91625"/>
    <lineage>
        <taxon>Eukaryota</taxon>
        <taxon>Fungi</taxon>
        <taxon>Fungi incertae sedis</taxon>
        <taxon>Mucoromycota</taxon>
        <taxon>Mucoromycotina</taxon>
        <taxon>Umbelopsidomycetes</taxon>
        <taxon>Umbelopsidales</taxon>
        <taxon>Umbelopsidaceae</taxon>
        <taxon>Umbelopsis</taxon>
    </lineage>
</organism>
<evidence type="ECO:0000259" key="2">
    <source>
        <dbReference type="Pfam" id="PF20882"/>
    </source>
</evidence>
<dbReference type="GO" id="GO:0051315">
    <property type="term" value="P:attachment of mitotic spindle microtubules to kinetochore"/>
    <property type="evidence" value="ECO:0007669"/>
    <property type="project" value="TreeGrafter"/>
</dbReference>
<accession>A0A8H7PW22</accession>
<feature type="domain" description="Kinetochore protein Sos7 coiled-coil" evidence="2">
    <location>
        <begin position="69"/>
        <end position="140"/>
    </location>
</feature>
<dbReference type="OrthoDB" id="18959at2759"/>
<dbReference type="PANTHER" id="PTHR37329">
    <property type="entry name" value="KINETOCHORE PROTEIN SOS7"/>
    <property type="match status" value="1"/>
</dbReference>